<dbReference type="RefSeq" id="WP_246482124.1">
    <property type="nucleotide sequence ID" value="NZ_JBHSTT010000050.1"/>
</dbReference>
<sequence>MDTDRSPTNLSEPSPGLERVFRELSIAEGLRLSERNRRFLSFVVEEALAGRGDRVKAYTIGVDVFGRGPDFDPGKDPIVRIEATRIRSALAAYYEGPGAGAAFRLVLRPGSYIPVCEMAQPSSLTPTSPFDRRVLPSNASPAPTAGLQMAVVVTQRSDRRDRCAMARGDIYLQAIVKAVSGQGFRVFVTPPPERRAAAQAIRALLSQPEAVLALDVAVHGIAEGCRYTWTLSDPRSGEVKGSDAVDGREDAVPAGARDRCARRRHRAQRDGCGRLRALEPPGAVRRCSRIQAARCPEP</sequence>
<evidence type="ECO:0000313" key="2">
    <source>
        <dbReference type="EMBL" id="MFC6390737.1"/>
    </source>
</evidence>
<dbReference type="Proteomes" id="UP001596237">
    <property type="component" value="Unassembled WGS sequence"/>
</dbReference>
<organism evidence="2 3">
    <name type="scientific">Methylorubrum zatmanii</name>
    <dbReference type="NCBI Taxonomy" id="29429"/>
    <lineage>
        <taxon>Bacteria</taxon>
        <taxon>Pseudomonadati</taxon>
        <taxon>Pseudomonadota</taxon>
        <taxon>Alphaproteobacteria</taxon>
        <taxon>Hyphomicrobiales</taxon>
        <taxon>Methylobacteriaceae</taxon>
        <taxon>Methylorubrum</taxon>
    </lineage>
</organism>
<feature type="region of interest" description="Disordered" evidence="1">
    <location>
        <begin position="236"/>
        <end position="262"/>
    </location>
</feature>
<accession>A0ABW1WTG9</accession>
<reference evidence="3" key="1">
    <citation type="journal article" date="2019" name="Int. J. Syst. Evol. Microbiol.">
        <title>The Global Catalogue of Microorganisms (GCM) 10K type strain sequencing project: providing services to taxonomists for standard genome sequencing and annotation.</title>
        <authorList>
            <consortium name="The Broad Institute Genomics Platform"/>
            <consortium name="The Broad Institute Genome Sequencing Center for Infectious Disease"/>
            <person name="Wu L."/>
            <person name="Ma J."/>
        </authorList>
    </citation>
    <scope>NUCLEOTIDE SEQUENCE [LARGE SCALE GENOMIC DNA]</scope>
    <source>
        <strain evidence="3">CCUG 36916</strain>
    </source>
</reference>
<dbReference type="EMBL" id="JBHSTT010000050">
    <property type="protein sequence ID" value="MFC6390737.1"/>
    <property type="molecule type" value="Genomic_DNA"/>
</dbReference>
<proteinExistence type="predicted"/>
<comment type="caution">
    <text evidence="2">The sequence shown here is derived from an EMBL/GenBank/DDBJ whole genome shotgun (WGS) entry which is preliminary data.</text>
</comment>
<feature type="compositionally biased region" description="Basic and acidic residues" evidence="1">
    <location>
        <begin position="236"/>
        <end position="259"/>
    </location>
</feature>
<keyword evidence="3" id="KW-1185">Reference proteome</keyword>
<evidence type="ECO:0000313" key="3">
    <source>
        <dbReference type="Proteomes" id="UP001596237"/>
    </source>
</evidence>
<name>A0ABW1WTG9_9HYPH</name>
<protein>
    <submittedName>
        <fullName evidence="2">Uncharacterized protein</fullName>
    </submittedName>
</protein>
<evidence type="ECO:0000256" key="1">
    <source>
        <dbReference type="SAM" id="MobiDB-lite"/>
    </source>
</evidence>
<gene>
    <name evidence="2" type="ORF">ACFQDP_15545</name>
</gene>